<dbReference type="InterPro" id="IPR000683">
    <property type="entry name" value="Gfo/Idh/MocA-like_OxRdtase_N"/>
</dbReference>
<dbReference type="PANTHER" id="PTHR22604">
    <property type="entry name" value="OXIDOREDUCTASES"/>
    <property type="match status" value="1"/>
</dbReference>
<dbReference type="SUPFAM" id="SSF55347">
    <property type="entry name" value="Glyceraldehyde-3-phosphate dehydrogenase-like, C-terminal domain"/>
    <property type="match status" value="1"/>
</dbReference>
<name>A0A1I0AHL2_9BACI</name>
<feature type="domain" description="GFO/IDH/MocA-like oxidoreductase" evidence="4">
    <location>
        <begin position="134"/>
        <end position="250"/>
    </location>
</feature>
<comment type="similarity">
    <text evidence="1">Belongs to the Gfo/Idh/MocA family.</text>
</comment>
<dbReference type="EMBL" id="FOHE01000003">
    <property type="protein sequence ID" value="SES93641.1"/>
    <property type="molecule type" value="Genomic_DNA"/>
</dbReference>
<dbReference type="OrthoDB" id="9815825at2"/>
<proteinExistence type="inferred from homology"/>
<evidence type="ECO:0000256" key="1">
    <source>
        <dbReference type="ARBA" id="ARBA00010928"/>
    </source>
</evidence>
<evidence type="ECO:0000313" key="5">
    <source>
        <dbReference type="EMBL" id="SES93641.1"/>
    </source>
</evidence>
<keyword evidence="2" id="KW-0560">Oxidoreductase</keyword>
<dbReference type="GO" id="GO:0016491">
    <property type="term" value="F:oxidoreductase activity"/>
    <property type="evidence" value="ECO:0007669"/>
    <property type="project" value="UniProtKB-KW"/>
</dbReference>
<dbReference type="PANTHER" id="PTHR22604:SF105">
    <property type="entry name" value="TRANS-1,2-DIHYDROBENZENE-1,2-DIOL DEHYDROGENASE"/>
    <property type="match status" value="1"/>
</dbReference>
<organism evidence="5 6">
    <name type="scientific">Oceanobacillus limi</name>
    <dbReference type="NCBI Taxonomy" id="930131"/>
    <lineage>
        <taxon>Bacteria</taxon>
        <taxon>Bacillati</taxon>
        <taxon>Bacillota</taxon>
        <taxon>Bacilli</taxon>
        <taxon>Bacillales</taxon>
        <taxon>Bacillaceae</taxon>
        <taxon>Oceanobacillus</taxon>
    </lineage>
</organism>
<dbReference type="Gene3D" id="3.30.360.10">
    <property type="entry name" value="Dihydrodipicolinate Reductase, domain 2"/>
    <property type="match status" value="1"/>
</dbReference>
<dbReference type="Proteomes" id="UP000198618">
    <property type="component" value="Unassembled WGS sequence"/>
</dbReference>
<dbReference type="RefSeq" id="WP_090867663.1">
    <property type="nucleotide sequence ID" value="NZ_FOHE01000003.1"/>
</dbReference>
<dbReference type="Gene3D" id="3.40.50.720">
    <property type="entry name" value="NAD(P)-binding Rossmann-like Domain"/>
    <property type="match status" value="1"/>
</dbReference>
<reference evidence="5 6" key="1">
    <citation type="submission" date="2016-10" db="EMBL/GenBank/DDBJ databases">
        <authorList>
            <person name="de Groot N.N."/>
        </authorList>
    </citation>
    <scope>NUCLEOTIDE SEQUENCE [LARGE SCALE GENOMIC DNA]</scope>
    <source>
        <strain evidence="5 6">IBRC-M 10780</strain>
    </source>
</reference>
<keyword evidence="6" id="KW-1185">Reference proteome</keyword>
<dbReference type="InterPro" id="IPR055170">
    <property type="entry name" value="GFO_IDH_MocA-like_dom"/>
</dbReference>
<feature type="domain" description="Gfo/Idh/MocA-like oxidoreductase N-terminal" evidence="3">
    <location>
        <begin position="5"/>
        <end position="124"/>
    </location>
</feature>
<protein>
    <submittedName>
        <fullName evidence="5">Predicted dehydrogenase</fullName>
    </submittedName>
</protein>
<evidence type="ECO:0000313" key="6">
    <source>
        <dbReference type="Proteomes" id="UP000198618"/>
    </source>
</evidence>
<dbReference type="SUPFAM" id="SSF51735">
    <property type="entry name" value="NAD(P)-binding Rossmann-fold domains"/>
    <property type="match status" value="1"/>
</dbReference>
<dbReference type="InterPro" id="IPR036291">
    <property type="entry name" value="NAD(P)-bd_dom_sf"/>
</dbReference>
<dbReference type="STRING" id="930131.SAMN05216389_103249"/>
<dbReference type="GO" id="GO:0000166">
    <property type="term" value="F:nucleotide binding"/>
    <property type="evidence" value="ECO:0007669"/>
    <property type="project" value="InterPro"/>
</dbReference>
<sequence>MKNVRWGVLSTAGIAQKALLPAFARADHAKVVAIASGSSLEKAQAVAEKFQIEKVYDSYEKLLDDPNIDAVYIPLPNHLHKQWVIEAAKKGKHILCEKPAALTERDVHEMKQVCEENDVRFMEAFMYHFHPQHNRVKEIITTGEIGKIKYMRAGFTFFLGEKDGNIRMSSQKGGGSIYDIGSYAIHSIRNILGQEPTSVYVDAVVDSTYHVETDAVGYLTFENGMRATFDSSFNLYNRTEYEVFGTKGTIKVPRAYRPDKQGGEGVIIVEKSGVTRTESLVADQYREQVEHISNAILSGERQLNHDLENTIGNMRVIDACYQSIQTGEKVTIQ</sequence>
<dbReference type="Pfam" id="PF22725">
    <property type="entry name" value="GFO_IDH_MocA_C3"/>
    <property type="match status" value="1"/>
</dbReference>
<dbReference type="AlphaFoldDB" id="A0A1I0AHL2"/>
<dbReference type="InterPro" id="IPR050984">
    <property type="entry name" value="Gfo/Idh/MocA_domain"/>
</dbReference>
<gene>
    <name evidence="5" type="ORF">SAMN05216389_103249</name>
</gene>
<dbReference type="Pfam" id="PF01408">
    <property type="entry name" value="GFO_IDH_MocA"/>
    <property type="match status" value="1"/>
</dbReference>
<evidence type="ECO:0000259" key="4">
    <source>
        <dbReference type="Pfam" id="PF22725"/>
    </source>
</evidence>
<accession>A0A1I0AHL2</accession>
<evidence type="ECO:0000259" key="3">
    <source>
        <dbReference type="Pfam" id="PF01408"/>
    </source>
</evidence>
<evidence type="ECO:0000256" key="2">
    <source>
        <dbReference type="ARBA" id="ARBA00023002"/>
    </source>
</evidence>